<organism evidence="1 2">
    <name type="scientific">Ceratodon purpureus</name>
    <name type="common">Fire moss</name>
    <name type="synonym">Dicranum purpureum</name>
    <dbReference type="NCBI Taxonomy" id="3225"/>
    <lineage>
        <taxon>Eukaryota</taxon>
        <taxon>Viridiplantae</taxon>
        <taxon>Streptophyta</taxon>
        <taxon>Embryophyta</taxon>
        <taxon>Bryophyta</taxon>
        <taxon>Bryophytina</taxon>
        <taxon>Bryopsida</taxon>
        <taxon>Dicranidae</taxon>
        <taxon>Pseudoditrichales</taxon>
        <taxon>Ditrichaceae</taxon>
        <taxon>Ceratodon</taxon>
    </lineage>
</organism>
<evidence type="ECO:0000313" key="2">
    <source>
        <dbReference type="Proteomes" id="UP000822688"/>
    </source>
</evidence>
<comment type="caution">
    <text evidence="1">The sequence shown here is derived from an EMBL/GenBank/DDBJ whole genome shotgun (WGS) entry which is preliminary data.</text>
</comment>
<dbReference type="EMBL" id="CM026426">
    <property type="protein sequence ID" value="KAG0572196.1"/>
    <property type="molecule type" value="Genomic_DNA"/>
</dbReference>
<keyword evidence="2" id="KW-1185">Reference proteome</keyword>
<gene>
    <name evidence="1" type="ORF">KC19_VG075200</name>
</gene>
<accession>A0A8T0HMZ6</accession>
<proteinExistence type="predicted"/>
<dbReference type="AlphaFoldDB" id="A0A8T0HMZ6"/>
<evidence type="ECO:0000313" key="1">
    <source>
        <dbReference type="EMBL" id="KAG0572196.1"/>
    </source>
</evidence>
<name>A0A8T0HMZ6_CERPU</name>
<dbReference type="Proteomes" id="UP000822688">
    <property type="component" value="Chromosome V"/>
</dbReference>
<sequence length="70" mass="7887">MLNRNELHALRRAIKSISLSPIKALKSSSTTQAPSYTKVELASDHKCRLFRLARTCLKVNRVELSYGEGQ</sequence>
<reference evidence="1" key="1">
    <citation type="submission" date="2020-06" db="EMBL/GenBank/DDBJ databases">
        <title>WGS assembly of Ceratodon purpureus strain R40.</title>
        <authorList>
            <person name="Carey S.B."/>
            <person name="Jenkins J."/>
            <person name="Shu S."/>
            <person name="Lovell J.T."/>
            <person name="Sreedasyam A."/>
            <person name="Maumus F."/>
            <person name="Tiley G.P."/>
            <person name="Fernandez-Pozo N."/>
            <person name="Barry K."/>
            <person name="Chen C."/>
            <person name="Wang M."/>
            <person name="Lipzen A."/>
            <person name="Daum C."/>
            <person name="Saski C.A."/>
            <person name="Payton A.C."/>
            <person name="Mcbreen J.C."/>
            <person name="Conrad R.E."/>
            <person name="Kollar L.M."/>
            <person name="Olsson S."/>
            <person name="Huttunen S."/>
            <person name="Landis J.B."/>
            <person name="Wickett N.J."/>
            <person name="Johnson M.G."/>
            <person name="Rensing S.A."/>
            <person name="Grimwood J."/>
            <person name="Schmutz J."/>
            <person name="Mcdaniel S.F."/>
        </authorList>
    </citation>
    <scope>NUCLEOTIDE SEQUENCE</scope>
    <source>
        <strain evidence="1">R40</strain>
    </source>
</reference>
<protein>
    <submittedName>
        <fullName evidence="1">Uncharacterized protein</fullName>
    </submittedName>
</protein>